<dbReference type="GO" id="GO:0004519">
    <property type="term" value="F:endonuclease activity"/>
    <property type="evidence" value="ECO:0007669"/>
    <property type="project" value="UniProtKB-KW"/>
</dbReference>
<dbReference type="InterPro" id="IPR003615">
    <property type="entry name" value="HNH_nuc"/>
</dbReference>
<protein>
    <submittedName>
        <fullName evidence="3">HNH endonuclease</fullName>
    </submittedName>
</protein>
<evidence type="ECO:0000259" key="2">
    <source>
        <dbReference type="SMART" id="SM00507"/>
    </source>
</evidence>
<proteinExistence type="predicted"/>
<dbReference type="Proteomes" id="UP000787672">
    <property type="component" value="Unassembled WGS sequence"/>
</dbReference>
<comment type="caution">
    <text evidence="3">The sequence shown here is derived from an EMBL/GenBank/DDBJ whole genome shotgun (WGS) entry which is preliminary data.</text>
</comment>
<keyword evidence="3" id="KW-0255">Endonuclease</keyword>
<dbReference type="CDD" id="cd00085">
    <property type="entry name" value="HNHc"/>
    <property type="match status" value="1"/>
</dbReference>
<dbReference type="EMBL" id="JAHLQN010000001">
    <property type="protein sequence ID" value="MBU5628257.1"/>
    <property type="molecule type" value="Genomic_DNA"/>
</dbReference>
<feature type="region of interest" description="Disordered" evidence="1">
    <location>
        <begin position="84"/>
        <end position="136"/>
    </location>
</feature>
<feature type="compositionally biased region" description="Polar residues" evidence="1">
    <location>
        <begin position="125"/>
        <end position="136"/>
    </location>
</feature>
<keyword evidence="4" id="KW-1185">Reference proteome</keyword>
<dbReference type="SMART" id="SM00507">
    <property type="entry name" value="HNHc"/>
    <property type="match status" value="1"/>
</dbReference>
<keyword evidence="3" id="KW-0378">Hydrolase</keyword>
<dbReference type="Pfam" id="PF01844">
    <property type="entry name" value="HNH"/>
    <property type="match status" value="1"/>
</dbReference>
<evidence type="ECO:0000313" key="4">
    <source>
        <dbReference type="Proteomes" id="UP000787672"/>
    </source>
</evidence>
<organism evidence="3 4">
    <name type="scientific">Dysosmobacter acutus</name>
    <dbReference type="NCBI Taxonomy" id="2841504"/>
    <lineage>
        <taxon>Bacteria</taxon>
        <taxon>Bacillati</taxon>
        <taxon>Bacillota</taxon>
        <taxon>Clostridia</taxon>
        <taxon>Eubacteriales</taxon>
        <taxon>Oscillospiraceae</taxon>
        <taxon>Dysosmobacter</taxon>
    </lineage>
</organism>
<keyword evidence="3" id="KW-0540">Nuclease</keyword>
<evidence type="ECO:0000313" key="3">
    <source>
        <dbReference type="EMBL" id="MBU5628257.1"/>
    </source>
</evidence>
<dbReference type="InterPro" id="IPR002711">
    <property type="entry name" value="HNH"/>
</dbReference>
<name>A0ABS6FDM9_9FIRM</name>
<evidence type="ECO:0000256" key="1">
    <source>
        <dbReference type="SAM" id="MobiDB-lite"/>
    </source>
</evidence>
<dbReference type="RefSeq" id="WP_216633525.1">
    <property type="nucleotide sequence ID" value="NZ_JAHLQN010000001.1"/>
</dbReference>
<feature type="compositionally biased region" description="Basic and acidic residues" evidence="1">
    <location>
        <begin position="85"/>
        <end position="124"/>
    </location>
</feature>
<reference evidence="3 4" key="1">
    <citation type="submission" date="2021-06" db="EMBL/GenBank/DDBJ databases">
        <authorList>
            <person name="Sun Q."/>
            <person name="Li D."/>
        </authorList>
    </citation>
    <scope>NUCLEOTIDE SEQUENCE [LARGE SCALE GENOMIC DNA]</scope>
    <source>
        <strain evidence="3 4">MSJ-2</strain>
    </source>
</reference>
<accession>A0ABS6FDM9</accession>
<gene>
    <name evidence="3" type="ORF">KQI82_15200</name>
</gene>
<feature type="domain" description="HNH nuclease" evidence="2">
    <location>
        <begin position="146"/>
        <end position="205"/>
    </location>
</feature>
<sequence>MAQPRKWREEIIDALCELGGQAHYDEIFQKIQERRIMDFEENQNWTAAVRSTIERFSSDSDAFAGKEDIFYSAQGKGRGIWGVREPYRPRESRPLPQDVLRRKYRGDERRTKNLSDAQLREKALSKQTKQPKGRTVSTNAYDRNAFVSEYAKRRAKGCCQLCGKEAPFTDREGAPYLETHHVVWLSRGGSDTIDNTVALCPNCHRKMHVLNRVKDREALKAAAESGE</sequence>